<evidence type="ECO:0008006" key="3">
    <source>
        <dbReference type="Google" id="ProtNLM"/>
    </source>
</evidence>
<dbReference type="RefSeq" id="WP_203570601.1">
    <property type="nucleotide sequence ID" value="NZ_WOFE01000002.1"/>
</dbReference>
<protein>
    <recommendedName>
        <fullName evidence="3">Chemotaxis protein</fullName>
    </recommendedName>
</protein>
<dbReference type="EMBL" id="WOFE01000002">
    <property type="protein sequence ID" value="MBM5571279.1"/>
    <property type="molecule type" value="Genomic_DNA"/>
</dbReference>
<gene>
    <name evidence="1" type="ORF">GM173_06755</name>
</gene>
<organism evidence="1 2">
    <name type="scientific">Deefgea chitinilytica</name>
    <dbReference type="NCBI Taxonomy" id="570276"/>
    <lineage>
        <taxon>Bacteria</taxon>
        <taxon>Pseudomonadati</taxon>
        <taxon>Pseudomonadota</taxon>
        <taxon>Betaproteobacteria</taxon>
        <taxon>Neisseriales</taxon>
        <taxon>Chitinibacteraceae</taxon>
        <taxon>Deefgea</taxon>
    </lineage>
</organism>
<evidence type="ECO:0000313" key="1">
    <source>
        <dbReference type="EMBL" id="MBM5571279.1"/>
    </source>
</evidence>
<name>A0ABS2CAV6_9NEIS</name>
<comment type="caution">
    <text evidence="1">The sequence shown here is derived from an EMBL/GenBank/DDBJ whole genome shotgun (WGS) entry which is preliminary data.</text>
</comment>
<proteinExistence type="predicted"/>
<keyword evidence="2" id="KW-1185">Reference proteome</keyword>
<reference evidence="1 2" key="1">
    <citation type="submission" date="2019-11" db="EMBL/GenBank/DDBJ databases">
        <title>Novel Deefgea species.</title>
        <authorList>
            <person name="Han J.-H."/>
        </authorList>
    </citation>
    <scope>NUCLEOTIDE SEQUENCE [LARGE SCALE GENOMIC DNA]</scope>
    <source>
        <strain evidence="1 2">LMG 24817</strain>
    </source>
</reference>
<dbReference type="Proteomes" id="UP001195660">
    <property type="component" value="Unassembled WGS sequence"/>
</dbReference>
<evidence type="ECO:0000313" key="2">
    <source>
        <dbReference type="Proteomes" id="UP001195660"/>
    </source>
</evidence>
<accession>A0ABS2CAV6</accession>
<sequence length="190" mass="20868">MVQLPTGGSAAQNPDLDWSQVRETILMLGITVAQVQHAMDEGSASFNTLANSFAETSNHIEALKAALSQTTVSADLELEQKIAEISNKNIQSIIAFQFFDRLSQRLDHVCKTISELAGLVSDRSSIYQPDAWLALQKNIRSQYTMEQEKILFDAILNGASFHEALAKAGSTDINPQQIQDAERDGGIELF</sequence>